<reference evidence="8" key="1">
    <citation type="journal article" date="2003" name="Plant Physiol.">
        <title>A phylogenomic investigation of CYCLOIDEA-like TCP genes in the Leguminosae.</title>
        <authorList>
            <person name="Citerne H.L."/>
            <person name="Luo D."/>
            <person name="Pennington R.T."/>
            <person name="Coen E."/>
            <person name="Cronk Q.C."/>
        </authorList>
    </citation>
    <scope>NUCLEOTIDE SEQUENCE</scope>
    <source>
        <strain evidence="8">2</strain>
    </source>
</reference>
<evidence type="ECO:0000256" key="2">
    <source>
        <dbReference type="ARBA" id="ARBA00023015"/>
    </source>
</evidence>
<keyword evidence="3" id="KW-0238">DNA-binding</keyword>
<organism evidence="8">
    <name type="scientific">Swartzia jorori</name>
    <dbReference type="NCBI Taxonomy" id="225115"/>
    <lineage>
        <taxon>Eukaryota</taxon>
        <taxon>Viridiplantae</taxon>
        <taxon>Streptophyta</taxon>
        <taxon>Embryophyta</taxon>
        <taxon>Tracheophyta</taxon>
        <taxon>Spermatophyta</taxon>
        <taxon>Magnoliopsida</taxon>
        <taxon>eudicotyledons</taxon>
        <taxon>Gunneridae</taxon>
        <taxon>Pentapetalae</taxon>
        <taxon>rosids</taxon>
        <taxon>fabids</taxon>
        <taxon>Fabales</taxon>
        <taxon>Fabaceae</taxon>
        <taxon>Papilionoideae</taxon>
        <taxon>Swartzieae</taxon>
        <taxon>Swartzia</taxon>
    </lineage>
</organism>
<name>Q84N66_9FABA</name>
<protein>
    <submittedName>
        <fullName evidence="8">LEGCYC</fullName>
    </submittedName>
</protein>
<dbReference type="GO" id="GO:0005634">
    <property type="term" value="C:nucleus"/>
    <property type="evidence" value="ECO:0007669"/>
    <property type="project" value="UniProtKB-SubCell"/>
</dbReference>
<keyword evidence="4" id="KW-0804">Transcription</keyword>
<reference evidence="8" key="2">
    <citation type="submission" date="2003-01" db="EMBL/GenBank/DDBJ databases">
        <authorList>
            <person name="Citerne H."/>
        </authorList>
    </citation>
    <scope>NUCLEOTIDE SEQUENCE</scope>
    <source>
        <strain evidence="8">2</strain>
    </source>
</reference>
<dbReference type="PANTHER" id="PTHR31072">
    <property type="entry name" value="TRANSCRIPTION FACTOR TCP4-RELATED"/>
    <property type="match status" value="1"/>
</dbReference>
<evidence type="ECO:0000259" key="7">
    <source>
        <dbReference type="PROSITE" id="PS51369"/>
    </source>
</evidence>
<feature type="non-terminal residue" evidence="8">
    <location>
        <position position="1"/>
    </location>
</feature>
<dbReference type="PROSITE" id="PS51369">
    <property type="entry name" value="TCP"/>
    <property type="match status" value="1"/>
</dbReference>
<sequence>RVRLSIEIARKFFDLQDMLGFDKASNTLEWLFTKSNKAIKELASSGNNNSFSSSEECDEEEEEEEIDYDSSNDGVKDRKMKRAQKLEEQPAASNCGVRAKMKESREK</sequence>
<dbReference type="GO" id="GO:0043565">
    <property type="term" value="F:sequence-specific DNA binding"/>
    <property type="evidence" value="ECO:0007669"/>
    <property type="project" value="TreeGrafter"/>
</dbReference>
<evidence type="ECO:0000256" key="3">
    <source>
        <dbReference type="ARBA" id="ARBA00023125"/>
    </source>
</evidence>
<evidence type="ECO:0000256" key="4">
    <source>
        <dbReference type="ARBA" id="ARBA00023163"/>
    </source>
</evidence>
<comment type="subcellular location">
    <subcellularLocation>
        <location evidence="1">Nucleus</location>
    </subcellularLocation>
</comment>
<evidence type="ECO:0000256" key="5">
    <source>
        <dbReference type="ARBA" id="ARBA00023242"/>
    </source>
</evidence>
<feature type="region of interest" description="Disordered" evidence="6">
    <location>
        <begin position="43"/>
        <end position="107"/>
    </location>
</feature>
<dbReference type="InterPro" id="IPR017887">
    <property type="entry name" value="TF_TCP_subgr"/>
</dbReference>
<proteinExistence type="predicted"/>
<keyword evidence="2" id="KW-0805">Transcription regulation</keyword>
<feature type="non-terminal residue" evidence="8">
    <location>
        <position position="107"/>
    </location>
</feature>
<evidence type="ECO:0000256" key="6">
    <source>
        <dbReference type="SAM" id="MobiDB-lite"/>
    </source>
</evidence>
<dbReference type="EMBL" id="AY225849">
    <property type="protein sequence ID" value="AAO88051.1"/>
    <property type="molecule type" value="Genomic_DNA"/>
</dbReference>
<feature type="domain" description="TCP" evidence="7">
    <location>
        <begin position="1"/>
        <end position="42"/>
    </location>
</feature>
<feature type="compositionally biased region" description="Low complexity" evidence="6">
    <location>
        <begin position="44"/>
        <end position="54"/>
    </location>
</feature>
<feature type="compositionally biased region" description="Acidic residues" evidence="6">
    <location>
        <begin position="55"/>
        <end position="70"/>
    </location>
</feature>
<dbReference type="InterPro" id="IPR005333">
    <property type="entry name" value="Transcription_factor_TCP"/>
</dbReference>
<dbReference type="GO" id="GO:0003700">
    <property type="term" value="F:DNA-binding transcription factor activity"/>
    <property type="evidence" value="ECO:0007669"/>
    <property type="project" value="InterPro"/>
</dbReference>
<accession>Q84N66</accession>
<dbReference type="Pfam" id="PF03634">
    <property type="entry name" value="TCP"/>
    <property type="match status" value="1"/>
</dbReference>
<keyword evidence="5" id="KW-0539">Nucleus</keyword>
<dbReference type="AlphaFoldDB" id="Q84N66"/>
<evidence type="ECO:0000313" key="8">
    <source>
        <dbReference type="EMBL" id="AAO88051.1"/>
    </source>
</evidence>
<dbReference type="GO" id="GO:2000032">
    <property type="term" value="P:regulation of secondary shoot formation"/>
    <property type="evidence" value="ECO:0007669"/>
    <property type="project" value="TreeGrafter"/>
</dbReference>
<evidence type="ECO:0000256" key="1">
    <source>
        <dbReference type="ARBA" id="ARBA00004123"/>
    </source>
</evidence>
<dbReference type="PANTHER" id="PTHR31072:SF224">
    <property type="entry name" value="TRANSCRIPTION FACTOR TCP1"/>
    <property type="match status" value="1"/>
</dbReference>